<dbReference type="SUPFAM" id="SSF46689">
    <property type="entry name" value="Homeodomain-like"/>
    <property type="match status" value="1"/>
</dbReference>
<evidence type="ECO:0000259" key="3">
    <source>
        <dbReference type="PROSITE" id="PS50977"/>
    </source>
</evidence>
<organism evidence="4 5">
    <name type="scientific">Liquorilactobacillus hordei</name>
    <dbReference type="NCBI Taxonomy" id="468911"/>
    <lineage>
        <taxon>Bacteria</taxon>
        <taxon>Bacillati</taxon>
        <taxon>Bacillota</taxon>
        <taxon>Bacilli</taxon>
        <taxon>Lactobacillales</taxon>
        <taxon>Lactobacillaceae</taxon>
        <taxon>Liquorilactobacillus</taxon>
    </lineage>
</organism>
<dbReference type="InterPro" id="IPR009057">
    <property type="entry name" value="Homeodomain-like_sf"/>
</dbReference>
<accession>A0A3Q8CA31</accession>
<name>A0A3Q8CA31_9LACO</name>
<proteinExistence type="predicted"/>
<dbReference type="Gene3D" id="1.10.357.10">
    <property type="entry name" value="Tetracycline Repressor, domain 2"/>
    <property type="match status" value="1"/>
</dbReference>
<reference evidence="4 5" key="1">
    <citation type="submission" date="2016-11" db="EMBL/GenBank/DDBJ databases">
        <title>Interaction between Lactobacillus species and yeast in water kefir.</title>
        <authorList>
            <person name="Behr J."/>
            <person name="Xu D."/>
            <person name="Vogel R.F."/>
        </authorList>
    </citation>
    <scope>NUCLEOTIDE SEQUENCE [LARGE SCALE GENOMIC DNA]</scope>
    <source>
        <strain evidence="4 5">TMW 1.1822</strain>
    </source>
</reference>
<feature type="domain" description="HTH tetR-type" evidence="3">
    <location>
        <begin position="9"/>
        <end position="69"/>
    </location>
</feature>
<sequence length="191" mass="22079">MANSDKRIIKTERLIKKTFIDLLVQKDLSKITIKEICNIALISKSTFYDHYEDKYALLHVLINEYAEQFQLEVHTRLNLTNSDNDNALQILTHIIQSVSAHNKQLSVLLRESKGADGLETKLRNTLIAEATTFLSSNHENKKFSNEFLVKMYTEITLASLQFALMNYDNSDLLQQQTQFIDMLQKNILLNI</sequence>
<dbReference type="RefSeq" id="WP_141054565.1">
    <property type="nucleotide sequence ID" value="NZ_CP018176.1"/>
</dbReference>
<feature type="DNA-binding region" description="H-T-H motif" evidence="2">
    <location>
        <begin position="32"/>
        <end position="51"/>
    </location>
</feature>
<evidence type="ECO:0000313" key="5">
    <source>
        <dbReference type="Proteomes" id="UP000314960"/>
    </source>
</evidence>
<keyword evidence="1 2" id="KW-0238">DNA-binding</keyword>
<gene>
    <name evidence="4" type="ORF">BSQ49_09600</name>
</gene>
<dbReference type="PROSITE" id="PS50977">
    <property type="entry name" value="HTH_TETR_2"/>
    <property type="match status" value="1"/>
</dbReference>
<dbReference type="PANTHER" id="PTHR43479:SF11">
    <property type="entry name" value="ACREF_ENVCD OPERON REPRESSOR-RELATED"/>
    <property type="match status" value="1"/>
</dbReference>
<evidence type="ECO:0000313" key="4">
    <source>
        <dbReference type="EMBL" id="AUJ30413.1"/>
    </source>
</evidence>
<dbReference type="Proteomes" id="UP000314960">
    <property type="component" value="Chromosome"/>
</dbReference>
<dbReference type="GO" id="GO:0003677">
    <property type="term" value="F:DNA binding"/>
    <property type="evidence" value="ECO:0007669"/>
    <property type="project" value="UniProtKB-UniRule"/>
</dbReference>
<evidence type="ECO:0000256" key="1">
    <source>
        <dbReference type="ARBA" id="ARBA00023125"/>
    </source>
</evidence>
<protein>
    <recommendedName>
        <fullName evidence="3">HTH tetR-type domain-containing protein</fullName>
    </recommendedName>
</protein>
<dbReference type="InterPro" id="IPR050624">
    <property type="entry name" value="HTH-type_Tx_Regulator"/>
</dbReference>
<dbReference type="AlphaFoldDB" id="A0A3Q8CA31"/>
<dbReference type="EMBL" id="CP018176">
    <property type="protein sequence ID" value="AUJ30413.1"/>
    <property type="molecule type" value="Genomic_DNA"/>
</dbReference>
<evidence type="ECO:0000256" key="2">
    <source>
        <dbReference type="PROSITE-ProRule" id="PRU00335"/>
    </source>
</evidence>
<dbReference type="InterPro" id="IPR001647">
    <property type="entry name" value="HTH_TetR"/>
</dbReference>
<dbReference type="PANTHER" id="PTHR43479">
    <property type="entry name" value="ACREF/ENVCD OPERON REPRESSOR-RELATED"/>
    <property type="match status" value="1"/>
</dbReference>
<dbReference type="KEGG" id="lhw:BSQ49_09600"/>